<keyword evidence="4" id="KW-0808">Transferase</keyword>
<keyword evidence="9" id="KW-1185">Reference proteome</keyword>
<dbReference type="RefSeq" id="WP_377306100.1">
    <property type="nucleotide sequence ID" value="NZ_CP180191.1"/>
</dbReference>
<dbReference type="Proteomes" id="UP001595556">
    <property type="component" value="Unassembled WGS sequence"/>
</dbReference>
<evidence type="ECO:0000256" key="5">
    <source>
        <dbReference type="ARBA" id="ARBA00023136"/>
    </source>
</evidence>
<comment type="subcellular location">
    <subcellularLocation>
        <location evidence="1">Cell inner membrane</location>
    </subcellularLocation>
</comment>
<evidence type="ECO:0000313" key="9">
    <source>
        <dbReference type="Proteomes" id="UP001595556"/>
    </source>
</evidence>
<name>A0ABV7H657_9BURK</name>
<keyword evidence="2" id="KW-1003">Cell membrane</keyword>
<evidence type="ECO:0000256" key="7">
    <source>
        <dbReference type="SAM" id="Phobius"/>
    </source>
</evidence>
<keyword evidence="7" id="KW-0812">Transmembrane</keyword>
<dbReference type="PANTHER" id="PTHR30606">
    <property type="entry name" value="LIPID A BIOSYNTHESIS LAUROYL ACYLTRANSFERASE"/>
    <property type="match status" value="1"/>
</dbReference>
<keyword evidence="6 8" id="KW-0012">Acyltransferase</keyword>
<reference evidence="9" key="1">
    <citation type="journal article" date="2019" name="Int. J. Syst. Evol. Microbiol.">
        <title>The Global Catalogue of Microorganisms (GCM) 10K type strain sequencing project: providing services to taxonomists for standard genome sequencing and annotation.</title>
        <authorList>
            <consortium name="The Broad Institute Genomics Platform"/>
            <consortium name="The Broad Institute Genome Sequencing Center for Infectious Disease"/>
            <person name="Wu L."/>
            <person name="Ma J."/>
        </authorList>
    </citation>
    <scope>NUCLEOTIDE SEQUENCE [LARGE SCALE GENOMIC DNA]</scope>
    <source>
        <strain evidence="9">KCTC 52168</strain>
    </source>
</reference>
<dbReference type="InterPro" id="IPR004960">
    <property type="entry name" value="LipA_acyltrans"/>
</dbReference>
<feature type="transmembrane region" description="Helical" evidence="7">
    <location>
        <begin position="12"/>
        <end position="35"/>
    </location>
</feature>
<dbReference type="PIRSF" id="PIRSF026649">
    <property type="entry name" value="MsbB"/>
    <property type="match status" value="1"/>
</dbReference>
<evidence type="ECO:0000256" key="6">
    <source>
        <dbReference type="ARBA" id="ARBA00023315"/>
    </source>
</evidence>
<proteinExistence type="predicted"/>
<evidence type="ECO:0000256" key="3">
    <source>
        <dbReference type="ARBA" id="ARBA00022519"/>
    </source>
</evidence>
<keyword evidence="7" id="KW-1133">Transmembrane helix</keyword>
<sequence>MKGLVEGLLRLLAWLPLPVLRAIAAAGGLLGYALARPRRRVARTNLRLAYPHASPNEIERLTRAHFIKLMQALLDRAWLWYGSADTVRRRCPVRGMEHWSRERPTILLVPHLAGLDAALTALLQQGVPITGFYQKQTNPVFDAIVFEGRMRGGDLRAYSRDAGVRRVIADMKDGRPFYCLPDMDFGPKDSVYVPLFGVRAATLTVLPKLGRLGGAVVVPLIARMTPTGYDIRLEPAWEGIGDMDVEAACIQMNQAIERWALEGGPEYLWSHRRYKSRAPGDPPVYA</sequence>
<protein>
    <submittedName>
        <fullName evidence="8">Lysophospholipid acyltransferase family protein</fullName>
    </submittedName>
</protein>
<dbReference type="CDD" id="cd07984">
    <property type="entry name" value="LPLAT_LABLAT-like"/>
    <property type="match status" value="1"/>
</dbReference>
<dbReference type="PANTHER" id="PTHR30606:SF9">
    <property type="entry name" value="LIPID A BIOSYNTHESIS LAUROYLTRANSFERASE"/>
    <property type="match status" value="1"/>
</dbReference>
<keyword evidence="3" id="KW-0997">Cell inner membrane</keyword>
<gene>
    <name evidence="8" type="ORF">ACFOEN_17305</name>
</gene>
<accession>A0ABV7H657</accession>
<evidence type="ECO:0000256" key="2">
    <source>
        <dbReference type="ARBA" id="ARBA00022475"/>
    </source>
</evidence>
<evidence type="ECO:0000256" key="1">
    <source>
        <dbReference type="ARBA" id="ARBA00004533"/>
    </source>
</evidence>
<organism evidence="8 9">
    <name type="scientific">Piscinibacterium candidicorallinum</name>
    <dbReference type="NCBI Taxonomy" id="1793872"/>
    <lineage>
        <taxon>Bacteria</taxon>
        <taxon>Pseudomonadati</taxon>
        <taxon>Pseudomonadota</taxon>
        <taxon>Betaproteobacteria</taxon>
        <taxon>Burkholderiales</taxon>
        <taxon>Piscinibacterium</taxon>
    </lineage>
</organism>
<dbReference type="Pfam" id="PF03279">
    <property type="entry name" value="Lip_A_acyltrans"/>
    <property type="match status" value="1"/>
</dbReference>
<evidence type="ECO:0000256" key="4">
    <source>
        <dbReference type="ARBA" id="ARBA00022679"/>
    </source>
</evidence>
<comment type="caution">
    <text evidence="8">The sequence shown here is derived from an EMBL/GenBank/DDBJ whole genome shotgun (WGS) entry which is preliminary data.</text>
</comment>
<evidence type="ECO:0000313" key="8">
    <source>
        <dbReference type="EMBL" id="MFC3149384.1"/>
    </source>
</evidence>
<keyword evidence="5 7" id="KW-0472">Membrane</keyword>
<dbReference type="EMBL" id="JBHRTI010000010">
    <property type="protein sequence ID" value="MFC3149384.1"/>
    <property type="molecule type" value="Genomic_DNA"/>
</dbReference>
<dbReference type="GO" id="GO:0016746">
    <property type="term" value="F:acyltransferase activity"/>
    <property type="evidence" value="ECO:0007669"/>
    <property type="project" value="UniProtKB-KW"/>
</dbReference>